<keyword evidence="1" id="KW-0472">Membrane</keyword>
<feature type="transmembrane region" description="Helical" evidence="1">
    <location>
        <begin position="107"/>
        <end position="132"/>
    </location>
</feature>
<dbReference type="Proteomes" id="UP000829517">
    <property type="component" value="Unassembled WGS sequence"/>
</dbReference>
<feature type="transmembrane region" description="Helical" evidence="1">
    <location>
        <begin position="347"/>
        <end position="367"/>
    </location>
</feature>
<proteinExistence type="predicted"/>
<accession>A0ABS9IZR3</accession>
<reference evidence="2 3" key="1">
    <citation type="submission" date="2021-01" db="EMBL/GenBank/DDBJ databases">
        <title>Genome sequencing of Joostella atrarenae M1-2 (= KCTC 23194).</title>
        <authorList>
            <person name="Zakaria M.R."/>
            <person name="Lam M.Q."/>
            <person name="Chong C.S."/>
        </authorList>
    </citation>
    <scope>NUCLEOTIDE SEQUENCE [LARGE SCALE GENOMIC DNA]</scope>
    <source>
        <strain evidence="2 3">M1-2</strain>
    </source>
</reference>
<feature type="transmembrane region" description="Helical" evidence="1">
    <location>
        <begin position="138"/>
        <end position="157"/>
    </location>
</feature>
<gene>
    <name evidence="2" type="ORF">JM658_02375</name>
</gene>
<keyword evidence="1" id="KW-1133">Transmembrane helix</keyword>
<dbReference type="EMBL" id="JAETXX010000001">
    <property type="protein sequence ID" value="MCF8713659.1"/>
    <property type="molecule type" value="Genomic_DNA"/>
</dbReference>
<feature type="transmembrane region" description="Helical" evidence="1">
    <location>
        <begin position="27"/>
        <end position="51"/>
    </location>
</feature>
<feature type="transmembrane region" description="Helical" evidence="1">
    <location>
        <begin position="444"/>
        <end position="463"/>
    </location>
</feature>
<evidence type="ECO:0000256" key="1">
    <source>
        <dbReference type="SAM" id="Phobius"/>
    </source>
</evidence>
<dbReference type="RefSeq" id="WP_236957621.1">
    <property type="nucleotide sequence ID" value="NZ_JAETXX010000001.1"/>
</dbReference>
<protein>
    <recommendedName>
        <fullName evidence="4">ABC transporter permease</fullName>
    </recommendedName>
</protein>
<feature type="transmembrane region" description="Helical" evidence="1">
    <location>
        <begin position="301"/>
        <end position="326"/>
    </location>
</feature>
<sequence>MIKHFFTLQWKAFFRSASFSSNLVMKIFMGFMALYMIATFSVMGGAAYYVIEEKLELNALEVVSRFLMYYLVLDLLFRYMLQKMPVVNIKPLLYLPFKKGKIVQFSLWKTVFSFFNIIHIFFFLPFSVALIMNGYEPIQVFTWFIGVFALVYCNNFINIFMNGVGVLLAIVFAIIVVMAGLQYYEIFDVTLYTGQVFQAFYGIPYLALIPIALLITLYFVAFNYFKKNLYLDAGLATKHQEAKAENLDWLNRFGSISVFLKNDIKLINRNKRSKTAVFMSFLFVFYGLLFFSNAIEVYQGAPWRIFAAIFVTGGFLFSFGQFVPSWDSSYYPLMMSQNIRYRDYLDSKWWLMVIATIITTIVASFYLYFGWEIYLAVITGAVYNIGVNSHMVLWGGAYIKTPIDLTSNKKAFGDSQAFNAKTLLLTIPKMILPVLLYALGHYTVGPFLGYGLVILAGIAGFALKEKVFNKIEKVYKTEKYKTLAAYKQKN</sequence>
<evidence type="ECO:0008006" key="4">
    <source>
        <dbReference type="Google" id="ProtNLM"/>
    </source>
</evidence>
<dbReference type="Pfam" id="PF18940">
    <property type="entry name" value="DUF5687"/>
    <property type="match status" value="1"/>
</dbReference>
<evidence type="ECO:0000313" key="3">
    <source>
        <dbReference type="Proteomes" id="UP000829517"/>
    </source>
</evidence>
<feature type="transmembrane region" description="Helical" evidence="1">
    <location>
        <begin position="203"/>
        <end position="225"/>
    </location>
</feature>
<dbReference type="InterPro" id="IPR043742">
    <property type="entry name" value="DUF5687"/>
</dbReference>
<feature type="transmembrane region" description="Helical" evidence="1">
    <location>
        <begin position="373"/>
        <end position="397"/>
    </location>
</feature>
<evidence type="ECO:0000313" key="2">
    <source>
        <dbReference type="EMBL" id="MCF8713659.1"/>
    </source>
</evidence>
<comment type="caution">
    <text evidence="2">The sequence shown here is derived from an EMBL/GenBank/DDBJ whole genome shotgun (WGS) entry which is preliminary data.</text>
</comment>
<feature type="transmembrane region" description="Helical" evidence="1">
    <location>
        <begin position="63"/>
        <end position="81"/>
    </location>
</feature>
<organism evidence="2 3">
    <name type="scientific">Joostella atrarenae</name>
    <dbReference type="NCBI Taxonomy" id="679257"/>
    <lineage>
        <taxon>Bacteria</taxon>
        <taxon>Pseudomonadati</taxon>
        <taxon>Bacteroidota</taxon>
        <taxon>Flavobacteriia</taxon>
        <taxon>Flavobacteriales</taxon>
        <taxon>Flavobacteriaceae</taxon>
        <taxon>Joostella</taxon>
    </lineage>
</organism>
<feature type="transmembrane region" description="Helical" evidence="1">
    <location>
        <begin position="164"/>
        <end position="183"/>
    </location>
</feature>
<keyword evidence="3" id="KW-1185">Reference proteome</keyword>
<keyword evidence="1" id="KW-0812">Transmembrane</keyword>
<feature type="transmembrane region" description="Helical" evidence="1">
    <location>
        <begin position="418"/>
        <end position="438"/>
    </location>
</feature>
<name>A0ABS9IZR3_9FLAO</name>
<feature type="transmembrane region" description="Helical" evidence="1">
    <location>
        <begin position="275"/>
        <end position="295"/>
    </location>
</feature>